<evidence type="ECO:0000256" key="1">
    <source>
        <dbReference type="PROSITE-ProRule" id="PRU00409"/>
    </source>
</evidence>
<dbReference type="GO" id="GO:0005524">
    <property type="term" value="F:ATP binding"/>
    <property type="evidence" value="ECO:0007669"/>
    <property type="project" value="UniProtKB-UniRule"/>
</dbReference>
<keyword evidence="1" id="KW-0547">Nucleotide-binding</keyword>
<organism evidence="3 4">
    <name type="scientific">Fusarium vanettenii (strain ATCC MYA-4622 / CBS 123669 / FGSC 9596 / NRRL 45880 / 77-13-4)</name>
    <name type="common">Fusarium solani subsp. pisi</name>
    <dbReference type="NCBI Taxonomy" id="660122"/>
    <lineage>
        <taxon>Eukaryota</taxon>
        <taxon>Fungi</taxon>
        <taxon>Dikarya</taxon>
        <taxon>Ascomycota</taxon>
        <taxon>Pezizomycotina</taxon>
        <taxon>Sordariomycetes</taxon>
        <taxon>Hypocreomycetidae</taxon>
        <taxon>Hypocreales</taxon>
        <taxon>Nectriaceae</taxon>
        <taxon>Fusarium</taxon>
        <taxon>Fusarium solani species complex</taxon>
        <taxon>Fusarium vanettenii</taxon>
    </lineage>
</organism>
<keyword evidence="4" id="KW-1185">Reference proteome</keyword>
<proteinExistence type="predicted"/>
<sequence>MPTYPNPSYTTLCLPTVVLDTTLTDLYRQSGSPCAGKRIGQVLGTFSATLTLGPKVTPNRKYVYQDSPFTSSHDMTPADDAITSIKYLSLLNQRDAFMCGTSPAIFFHMGSSPQRKRHDQKQVVKTLATLSDAQRPPLVFCDGPEYIPIKEANIDVVACKAISDYLEGYENVVPLETHWFLNTKRALAESGLPTPRSVAVTVEGFPINSKSCCALCIENCLEGFVIPSGCVGARGTWLREQSSRLYQAIESYPLPFVLKNQMTFGGAGTFIVRTEKDRQGITNDFGKGFLSRLLSSVNETNSHLEPATLIFSDLIQDPIGDYGITFFVNEKGRRPIFLGVSEQIIEGDTAWVGSIIDYSQQNELRLKFSSLVVQISEWLQSYGYVGPAGADVLEDADGSLYVVDLNVRTTGSCSLPLLRNHFTSRGLDCASSFAVDVEKRRDEFISMFSSELQEGRMCILSWYEDEMSGCSLGHLVVGAQDEVSLKQLTDRVRETCGHVTF</sequence>
<dbReference type="InterPro" id="IPR053269">
    <property type="entry name" value="Asp-Met_ligase"/>
</dbReference>
<dbReference type="GO" id="GO:0046872">
    <property type="term" value="F:metal ion binding"/>
    <property type="evidence" value="ECO:0007669"/>
    <property type="project" value="InterPro"/>
</dbReference>
<dbReference type="Proteomes" id="UP000005206">
    <property type="component" value="Chromosome 1"/>
</dbReference>
<keyword evidence="1" id="KW-0067">ATP-binding</keyword>
<dbReference type="Gene3D" id="3.30.470.20">
    <property type="entry name" value="ATP-grasp fold, B domain"/>
    <property type="match status" value="1"/>
</dbReference>
<dbReference type="SUPFAM" id="SSF56059">
    <property type="entry name" value="Glutathione synthetase ATP-binding domain-like"/>
    <property type="match status" value="1"/>
</dbReference>
<reference evidence="3 4" key="1">
    <citation type="journal article" date="2009" name="PLoS Genet.">
        <title>The genome of Nectria haematococca: contribution of supernumerary chromosomes to gene expansion.</title>
        <authorList>
            <person name="Coleman J.J."/>
            <person name="Rounsley S.D."/>
            <person name="Rodriguez-Carres M."/>
            <person name="Kuo A."/>
            <person name="Wasmann C.C."/>
            <person name="Grimwood J."/>
            <person name="Schmutz J."/>
            <person name="Taga M."/>
            <person name="White G.J."/>
            <person name="Zhou S."/>
            <person name="Schwartz D.C."/>
            <person name="Freitag M."/>
            <person name="Ma L.J."/>
            <person name="Danchin E.G."/>
            <person name="Henrissat B."/>
            <person name="Coutinho P.M."/>
            <person name="Nelson D.R."/>
            <person name="Straney D."/>
            <person name="Napoli C.A."/>
            <person name="Barker B.M."/>
            <person name="Gribskov M."/>
            <person name="Rep M."/>
            <person name="Kroken S."/>
            <person name="Molnar I."/>
            <person name="Rensing C."/>
            <person name="Kennell J.C."/>
            <person name="Zamora J."/>
            <person name="Farman M.L."/>
            <person name="Selker E.U."/>
            <person name="Salamov A."/>
            <person name="Shapiro H."/>
            <person name="Pangilinan J."/>
            <person name="Lindquist E."/>
            <person name="Lamers C."/>
            <person name="Grigoriev I.V."/>
            <person name="Geiser D.M."/>
            <person name="Covert S.F."/>
            <person name="Temporini E."/>
            <person name="Vanetten H.D."/>
        </authorList>
    </citation>
    <scope>NUCLEOTIDE SEQUENCE [LARGE SCALE GENOMIC DNA]</scope>
    <source>
        <strain evidence="4">ATCC MYA-4622 / CBS 123669 / FGSC 9596 / NRRL 45880 / 77-13-4</strain>
    </source>
</reference>
<dbReference type="STRING" id="660122.C7YWL4"/>
<evidence type="ECO:0000313" key="3">
    <source>
        <dbReference type="EMBL" id="EEU44201.1"/>
    </source>
</evidence>
<gene>
    <name evidence="3" type="ORF">NECHADRAFT_89835</name>
</gene>
<evidence type="ECO:0000259" key="2">
    <source>
        <dbReference type="PROSITE" id="PS50975"/>
    </source>
</evidence>
<feature type="domain" description="ATP-grasp" evidence="2">
    <location>
        <begin position="184"/>
        <end position="438"/>
    </location>
</feature>
<protein>
    <recommendedName>
        <fullName evidence="2">ATP-grasp domain-containing protein</fullName>
    </recommendedName>
</protein>
<accession>C7YWL4</accession>
<dbReference type="InterPro" id="IPR011761">
    <property type="entry name" value="ATP-grasp"/>
</dbReference>
<dbReference type="PANTHER" id="PTHR37018">
    <property type="entry name" value="CULTURE SPECIFIC PROTEIN, PUTATIVE (AFU_ORTHOLOGUE AFUA_2G00130)-RELATED"/>
    <property type="match status" value="1"/>
</dbReference>
<dbReference type="PANTHER" id="PTHR37018:SF1">
    <property type="entry name" value="CULTURE SPECIFIC PROTEIN, PUTATIVE (AFU_ORTHOLOGUE AFUA_2G00130)-RELATED"/>
    <property type="match status" value="1"/>
</dbReference>
<dbReference type="GeneID" id="9674526"/>
<evidence type="ECO:0000313" key="4">
    <source>
        <dbReference type="Proteomes" id="UP000005206"/>
    </source>
</evidence>
<dbReference type="OrthoDB" id="5946236at2759"/>
<dbReference type="KEGG" id="nhe:NECHADRAFT_89835"/>
<name>C7YWL4_FUSV7</name>
<dbReference type="RefSeq" id="XP_003049914.1">
    <property type="nucleotide sequence ID" value="XM_003049868.1"/>
</dbReference>
<dbReference type="HOGENOM" id="CLU_042176_0_1_1"/>
<dbReference type="VEuPathDB" id="FungiDB:NECHADRAFT_89835"/>
<dbReference type="InParanoid" id="C7YWL4"/>
<dbReference type="EMBL" id="GG698901">
    <property type="protein sequence ID" value="EEU44201.1"/>
    <property type="molecule type" value="Genomic_DNA"/>
</dbReference>
<dbReference type="OMA" id="PETHYEI"/>
<dbReference type="eggNOG" id="ENOG502SATC">
    <property type="taxonomic scope" value="Eukaryota"/>
</dbReference>
<dbReference type="AlphaFoldDB" id="C7YWL4"/>
<dbReference type="PROSITE" id="PS50975">
    <property type="entry name" value="ATP_GRASP"/>
    <property type="match status" value="1"/>
</dbReference>